<proteinExistence type="predicted"/>
<evidence type="ECO:0000313" key="2">
    <source>
        <dbReference type="EMBL" id="AYV49412.1"/>
    </source>
</evidence>
<dbReference type="InterPro" id="IPR022445">
    <property type="entry name" value="Sortase_proteobact_type"/>
</dbReference>
<dbReference type="AlphaFoldDB" id="A0A2N5CUV4"/>
<evidence type="ECO:0000313" key="5">
    <source>
        <dbReference type="Proteomes" id="UP000281192"/>
    </source>
</evidence>
<keyword evidence="5" id="KW-1185">Reference proteome</keyword>
<evidence type="ECO:0000256" key="1">
    <source>
        <dbReference type="ARBA" id="ARBA00022801"/>
    </source>
</evidence>
<gene>
    <name evidence="2" type="ORF">C1707_01470</name>
    <name evidence="3" type="ORF">CFHF_10085</name>
</gene>
<keyword evidence="1" id="KW-0378">Hydrolase</keyword>
<dbReference type="InterPro" id="IPR005754">
    <property type="entry name" value="Sortase"/>
</dbReference>
<dbReference type="InterPro" id="IPR023365">
    <property type="entry name" value="Sortase_dom-sf"/>
</dbReference>
<dbReference type="SUPFAM" id="SSF63817">
    <property type="entry name" value="Sortase"/>
    <property type="match status" value="1"/>
</dbReference>
<reference evidence="2 5" key="2">
    <citation type="submission" date="2018-01" db="EMBL/GenBank/DDBJ databases">
        <title>Complete genome sequence of Caulobacter flavus RHGG3.</title>
        <authorList>
            <person name="Yang E."/>
        </authorList>
    </citation>
    <scope>NUCLEOTIDE SEQUENCE [LARGE SCALE GENOMIC DNA]</scope>
    <source>
        <strain evidence="2 5">RHGG3</strain>
    </source>
</reference>
<organism evidence="3 4">
    <name type="scientific">Caulobacter flavus</name>
    <dbReference type="NCBI Taxonomy" id="1679497"/>
    <lineage>
        <taxon>Bacteria</taxon>
        <taxon>Pseudomonadati</taxon>
        <taxon>Pseudomonadota</taxon>
        <taxon>Alphaproteobacteria</taxon>
        <taxon>Caulobacterales</taxon>
        <taxon>Caulobacteraceae</taxon>
        <taxon>Caulobacter</taxon>
    </lineage>
</organism>
<dbReference type="Gene3D" id="2.40.260.10">
    <property type="entry name" value="Sortase"/>
    <property type="match status" value="1"/>
</dbReference>
<dbReference type="Proteomes" id="UP000281192">
    <property type="component" value="Chromosome"/>
</dbReference>
<evidence type="ECO:0000313" key="4">
    <source>
        <dbReference type="Proteomes" id="UP000234483"/>
    </source>
</evidence>
<evidence type="ECO:0000313" key="3">
    <source>
        <dbReference type="EMBL" id="PLR17318.1"/>
    </source>
</evidence>
<dbReference type="InterPro" id="IPR041999">
    <property type="entry name" value="Sortase_D_1"/>
</dbReference>
<reference evidence="3 4" key="1">
    <citation type="submission" date="2017-12" db="EMBL/GenBank/DDBJ databases">
        <title>The genome sequence of Caulobacter flavus CGMCC1 15093.</title>
        <authorList>
            <person name="Gao J."/>
            <person name="Mao X."/>
            <person name="Sun J."/>
        </authorList>
    </citation>
    <scope>NUCLEOTIDE SEQUENCE [LARGE SCALE GENOMIC DNA]</scope>
    <source>
        <strain evidence="3 4">CGMCC1 15093</strain>
    </source>
</reference>
<dbReference type="EMBL" id="CP026100">
    <property type="protein sequence ID" value="AYV49412.1"/>
    <property type="molecule type" value="Genomic_DNA"/>
</dbReference>
<dbReference type="OrthoDB" id="9790661at2"/>
<dbReference type="Proteomes" id="UP000234483">
    <property type="component" value="Unassembled WGS sequence"/>
</dbReference>
<accession>A0A2N5CUV4</accession>
<name>A0A2N5CUV4_9CAUL</name>
<dbReference type="EMBL" id="PJRQ01000018">
    <property type="protein sequence ID" value="PLR17318.1"/>
    <property type="molecule type" value="Genomic_DNA"/>
</dbReference>
<sequence length="214" mass="22784">MLGAARRRLPFLLPALAAGGLGLVLCGQGLWIHAKAALAQVLLERAFDQSQRAGGAPVRPWSWADTWPTARIAFPRQDQEVIALDGASGQALAFGPGHVAGTPQAGDRGTAVYAAHRDTHFAVLGEVRPGDPIVVERADGKVARFEVVGAKVVRWDASGLDPQAPGRGLALATCWPLDAKTRGPMRYVVWARPVEASLTLSDLQDRKGMTTLTR</sequence>
<protein>
    <submittedName>
        <fullName evidence="3">Class GN sortase</fullName>
    </submittedName>
</protein>
<dbReference type="GO" id="GO:0016787">
    <property type="term" value="F:hydrolase activity"/>
    <property type="evidence" value="ECO:0007669"/>
    <property type="project" value="UniProtKB-KW"/>
</dbReference>
<dbReference type="NCBIfam" id="TIGR03784">
    <property type="entry name" value="marine_sortase"/>
    <property type="match status" value="1"/>
</dbReference>
<dbReference type="KEGG" id="cfh:C1707_01470"/>
<dbReference type="CDD" id="cd05828">
    <property type="entry name" value="Sortase_D_1"/>
    <property type="match status" value="1"/>
</dbReference>
<dbReference type="Pfam" id="PF04203">
    <property type="entry name" value="Sortase"/>
    <property type="match status" value="1"/>
</dbReference>